<comment type="caution">
    <text evidence="1">The sequence shown here is derived from an EMBL/GenBank/DDBJ whole genome shotgun (WGS) entry which is preliminary data.</text>
</comment>
<gene>
    <name evidence="1" type="ORF">ACFQ39_02730</name>
</gene>
<dbReference type="RefSeq" id="WP_377176199.1">
    <property type="nucleotide sequence ID" value="NZ_JBHTMY010000002.1"/>
</dbReference>
<dbReference type="InterPro" id="IPR019853">
    <property type="entry name" value="GldB-like"/>
</dbReference>
<dbReference type="Proteomes" id="UP001597201">
    <property type="component" value="Unassembled WGS sequence"/>
</dbReference>
<evidence type="ECO:0000313" key="2">
    <source>
        <dbReference type="Proteomes" id="UP001597201"/>
    </source>
</evidence>
<name>A0ABW3Y1W1_9FLAO</name>
<proteinExistence type="predicted"/>
<keyword evidence="1" id="KW-0449">Lipoprotein</keyword>
<dbReference type="PROSITE" id="PS51257">
    <property type="entry name" value="PROKAR_LIPOPROTEIN"/>
    <property type="match status" value="1"/>
</dbReference>
<protein>
    <submittedName>
        <fullName evidence="1">Gliding motility lipoprotein GldB</fullName>
    </submittedName>
</protein>
<organism evidence="1 2">
    <name type="scientific">Namhaeicola litoreus</name>
    <dbReference type="NCBI Taxonomy" id="1052145"/>
    <lineage>
        <taxon>Bacteria</taxon>
        <taxon>Pseudomonadati</taxon>
        <taxon>Bacteroidota</taxon>
        <taxon>Flavobacteriia</taxon>
        <taxon>Flavobacteriales</taxon>
        <taxon>Flavobacteriaceae</taxon>
        <taxon>Namhaeicola</taxon>
    </lineage>
</organism>
<dbReference type="EMBL" id="JBHTMY010000002">
    <property type="protein sequence ID" value="MFD1314518.1"/>
    <property type="molecule type" value="Genomic_DNA"/>
</dbReference>
<evidence type="ECO:0000313" key="1">
    <source>
        <dbReference type="EMBL" id="MFD1314518.1"/>
    </source>
</evidence>
<keyword evidence="2" id="KW-1185">Reference proteome</keyword>
<dbReference type="Pfam" id="PF25594">
    <property type="entry name" value="GldB_lipo"/>
    <property type="match status" value="1"/>
</dbReference>
<sequence>MKKLLFLLVLLAVFGCNQKKSPVVDISNIEVDMQVKRFEQVFYDQNVALNDLKMEYPYLFPAQFQDSVWLNKRKDRDELELFAETEKLYADFNVKEKELSSLFKHITYYFPKFKSPKVVTLLTNIDPDNKVILTDSLLLISLDHYLGEDHVFYGGFPKYIKRNNTPEHLIVDVGNEFAKKIIKPSPDRSFVSRMIQEGKRIKLLEAFLPETPIAEILGFDDGQMIWLNDNEGDIWKYFIENQMIYSNDTELSERFIFDAPFSKFYLANDQDSPGGIGKWFGYLIVSGFLENTDATLLESLNTNNEEIFKKSKYKPKKA</sequence>
<reference evidence="2" key="1">
    <citation type="journal article" date="2019" name="Int. J. Syst. Evol. Microbiol.">
        <title>The Global Catalogue of Microorganisms (GCM) 10K type strain sequencing project: providing services to taxonomists for standard genome sequencing and annotation.</title>
        <authorList>
            <consortium name="The Broad Institute Genomics Platform"/>
            <consortium name="The Broad Institute Genome Sequencing Center for Infectious Disease"/>
            <person name="Wu L."/>
            <person name="Ma J."/>
        </authorList>
    </citation>
    <scope>NUCLEOTIDE SEQUENCE [LARGE SCALE GENOMIC DNA]</scope>
    <source>
        <strain evidence="2">CCUG 61485</strain>
    </source>
</reference>
<accession>A0ABW3Y1W1</accession>